<dbReference type="InterPro" id="IPR029045">
    <property type="entry name" value="ClpP/crotonase-like_dom_sf"/>
</dbReference>
<name>A0A839XZN0_9PSEU</name>
<keyword evidence="3" id="KW-1185">Reference proteome</keyword>
<dbReference type="CDD" id="cd06558">
    <property type="entry name" value="crotonase-like"/>
    <property type="match status" value="1"/>
</dbReference>
<dbReference type="EMBL" id="JACIBS010000002">
    <property type="protein sequence ID" value="MBB3665175.1"/>
    <property type="molecule type" value="Genomic_DNA"/>
</dbReference>
<evidence type="ECO:0000256" key="1">
    <source>
        <dbReference type="ARBA" id="ARBA00005254"/>
    </source>
</evidence>
<dbReference type="Gene3D" id="1.10.12.10">
    <property type="entry name" value="Lyase 2-enoyl-coa Hydratase, Chain A, domain 2"/>
    <property type="match status" value="1"/>
</dbReference>
<comment type="caution">
    <text evidence="2">The sequence shown here is derived from an EMBL/GenBank/DDBJ whole genome shotgun (WGS) entry which is preliminary data.</text>
</comment>
<dbReference type="PANTHER" id="PTHR43113:SF1">
    <property type="entry name" value="1,4-DIHYDROXY-2-NAPHTHOYL-COA SYNTHASE, PEROXISOMAL"/>
    <property type="match status" value="1"/>
</dbReference>
<protein>
    <submittedName>
        <fullName evidence="2">Enoyl-CoA hydratase/carnithine racemase</fullName>
    </submittedName>
</protein>
<comment type="similarity">
    <text evidence="1">Belongs to the enoyl-CoA hydratase/isomerase family.</text>
</comment>
<accession>A0A839XZN0</accession>
<dbReference type="Proteomes" id="UP000564573">
    <property type="component" value="Unassembled WGS sequence"/>
</dbReference>
<dbReference type="Gene3D" id="3.90.226.10">
    <property type="entry name" value="2-enoyl-CoA Hydratase, Chain A, domain 1"/>
    <property type="match status" value="1"/>
</dbReference>
<dbReference type="SUPFAM" id="SSF52096">
    <property type="entry name" value="ClpP/crotonase"/>
    <property type="match status" value="1"/>
</dbReference>
<dbReference type="PANTHER" id="PTHR43113">
    <property type="entry name" value="NUCLEOSIDE-DIPHOSPHATE-SUGAR EPIMERASE"/>
    <property type="match status" value="1"/>
</dbReference>
<evidence type="ECO:0000313" key="3">
    <source>
        <dbReference type="Proteomes" id="UP000564573"/>
    </source>
</evidence>
<sequence length="271" mass="28882">MADGTHGVEVREHDGALWIRLNRPDRRNAYDIDMAHTVIEALGRATKLHAVVITGSGGSFCAGGALDQLDDPDPDLLRTLFHTSARMLQAVRDCPRPVFAAVDGAAAGGGNELVVACDLAIATPRATFGQTGPRVGSAPVLGATNHMAVQIGEKKAKELTLLCRRYSAQQALAMGLINEVVDVPDGGDQVAALEDRVGAWIDELKALSPLYLEISKVSSNLWWNTGQDSMSSGLAMLTQAVGSDDMREGARAFIEKRRPEFPPPGTGTRRS</sequence>
<dbReference type="RefSeq" id="WP_221213398.1">
    <property type="nucleotide sequence ID" value="NZ_JACIBS010000002.1"/>
</dbReference>
<evidence type="ECO:0000313" key="2">
    <source>
        <dbReference type="EMBL" id="MBB3665175.1"/>
    </source>
</evidence>
<gene>
    <name evidence="2" type="ORF">FB384_004126</name>
</gene>
<reference evidence="2 3" key="1">
    <citation type="submission" date="2020-08" db="EMBL/GenBank/DDBJ databases">
        <title>Sequencing the genomes of 1000 actinobacteria strains.</title>
        <authorList>
            <person name="Klenk H.-P."/>
        </authorList>
    </citation>
    <scope>NUCLEOTIDE SEQUENCE [LARGE SCALE GENOMIC DNA]</scope>
    <source>
        <strain evidence="2 3">DSM 45267</strain>
    </source>
</reference>
<dbReference type="Pfam" id="PF00378">
    <property type="entry name" value="ECH_1"/>
    <property type="match status" value="1"/>
</dbReference>
<dbReference type="InterPro" id="IPR014748">
    <property type="entry name" value="Enoyl-CoA_hydra_C"/>
</dbReference>
<dbReference type="AlphaFoldDB" id="A0A839XZN0"/>
<dbReference type="InterPro" id="IPR001753">
    <property type="entry name" value="Enoyl-CoA_hydra/iso"/>
</dbReference>
<proteinExistence type="inferred from homology"/>
<dbReference type="GO" id="GO:0008935">
    <property type="term" value="F:1,4-dihydroxy-2-naphthoyl-CoA synthase activity"/>
    <property type="evidence" value="ECO:0007669"/>
    <property type="project" value="TreeGrafter"/>
</dbReference>
<organism evidence="2 3">
    <name type="scientific">Prauserella sediminis</name>
    <dbReference type="NCBI Taxonomy" id="577680"/>
    <lineage>
        <taxon>Bacteria</taxon>
        <taxon>Bacillati</taxon>
        <taxon>Actinomycetota</taxon>
        <taxon>Actinomycetes</taxon>
        <taxon>Pseudonocardiales</taxon>
        <taxon>Pseudonocardiaceae</taxon>
        <taxon>Prauserella</taxon>
        <taxon>Prauserella salsuginis group</taxon>
    </lineage>
</organism>